<dbReference type="RefSeq" id="WP_003350540.1">
    <property type="nucleotide sequence ID" value="NZ_AFEU01000001.1"/>
</dbReference>
<keyword evidence="2" id="KW-1185">Reference proteome</keyword>
<reference evidence="1 2" key="1">
    <citation type="journal article" date="2012" name="Appl. Environ. Microbiol.">
        <title>Genome Sequence of Thermotolerant Bacillus methanolicus: Features and Regulation Related to Methylotrophy and Production of L-Lysine and L-Glutamate from Methanol.</title>
        <authorList>
            <person name="Heggeset T.M."/>
            <person name="Krog A."/>
            <person name="Balzer S."/>
            <person name="Wentzel A."/>
            <person name="Ellingsen T.E."/>
            <person name="Brautaset T."/>
        </authorList>
    </citation>
    <scope>NUCLEOTIDE SEQUENCE [LARGE SCALE GENOMIC DNA]</scope>
    <source>
        <strain evidence="1 2">PB1</strain>
    </source>
</reference>
<comment type="caution">
    <text evidence="1">The sequence shown here is derived from an EMBL/GenBank/DDBJ whole genome shotgun (WGS) entry which is preliminary data.</text>
</comment>
<protein>
    <submittedName>
        <fullName evidence="1">Uncharacterized protein</fullName>
    </submittedName>
</protein>
<gene>
    <name evidence="1" type="ORF">PB1_02590</name>
</gene>
<proteinExistence type="predicted"/>
<evidence type="ECO:0000313" key="1">
    <source>
        <dbReference type="EMBL" id="EIJ81791.1"/>
    </source>
</evidence>
<evidence type="ECO:0000313" key="2">
    <source>
        <dbReference type="Proteomes" id="UP000010523"/>
    </source>
</evidence>
<dbReference type="AlphaFoldDB" id="I3E5M0"/>
<dbReference type="PATRIC" id="fig|997296.3.peg.577"/>
<dbReference type="STRING" id="997296.PB1_02590"/>
<organism evidence="1 2">
    <name type="scientific">Bacillus methanolicus PB1</name>
    <dbReference type="NCBI Taxonomy" id="997296"/>
    <lineage>
        <taxon>Bacteria</taxon>
        <taxon>Bacillati</taxon>
        <taxon>Bacillota</taxon>
        <taxon>Bacilli</taxon>
        <taxon>Bacillales</taxon>
        <taxon>Bacillaceae</taxon>
        <taxon>Bacillus</taxon>
    </lineage>
</organism>
<sequence length="134" mass="15918">MSEQKKDKNKISAELRLFFENEWNEWEDSSYINFVGDYYVVFAKAKPPVWTLLNPSFQNIYFFYLVDKNAVMEKIERGTIGGRNQHIGKKVYNFRCFHNQVDMYRFGVAVLSEYFVDEEELTEVLDALEEVALM</sequence>
<accession>I3E5M0</accession>
<name>I3E5M0_BACMT</name>
<dbReference type="Proteomes" id="UP000010523">
    <property type="component" value="Unassembled WGS sequence"/>
</dbReference>
<dbReference type="EMBL" id="AFEU01000001">
    <property type="protein sequence ID" value="EIJ81791.1"/>
    <property type="molecule type" value="Genomic_DNA"/>
</dbReference>